<name>A0A6A6PHF5_9PEZI</name>
<dbReference type="GO" id="GO:0007064">
    <property type="term" value="P:mitotic sister chromatid cohesion"/>
    <property type="evidence" value="ECO:0007669"/>
    <property type="project" value="TreeGrafter"/>
</dbReference>
<keyword evidence="2" id="KW-0539">Nucleus</keyword>
<evidence type="ECO:0000313" key="5">
    <source>
        <dbReference type="EMBL" id="KAF2479402.1"/>
    </source>
</evidence>
<dbReference type="Pfam" id="PF04825">
    <property type="entry name" value="Rad21_Rec8_N"/>
    <property type="match status" value="1"/>
</dbReference>
<comment type="subcellular location">
    <subcellularLocation>
        <location evidence="1">Nucleus</location>
    </subcellularLocation>
</comment>
<dbReference type="PANTHER" id="PTHR12585">
    <property type="entry name" value="SCC1 / RAD21 FAMILY MEMBER"/>
    <property type="match status" value="1"/>
</dbReference>
<dbReference type="PANTHER" id="PTHR12585:SF70">
    <property type="entry name" value="RAD21_REC8 N TERMINAL DOMAIN PROTEIN (AFU_ORTHOLOGUE AFUA_6G02900)"/>
    <property type="match status" value="1"/>
</dbReference>
<dbReference type="GO" id="GO:0030892">
    <property type="term" value="C:mitotic cohesin complex"/>
    <property type="evidence" value="ECO:0007669"/>
    <property type="project" value="TreeGrafter"/>
</dbReference>
<dbReference type="AlphaFoldDB" id="A0A6A6PHF5"/>
<dbReference type="EMBL" id="MU001641">
    <property type="protein sequence ID" value="KAF2479402.1"/>
    <property type="molecule type" value="Genomic_DNA"/>
</dbReference>
<accession>A0A6A6PHF5</accession>
<dbReference type="OrthoDB" id="5427633at2759"/>
<dbReference type="InterPro" id="IPR039781">
    <property type="entry name" value="Rad21/Rec8-like"/>
</dbReference>
<sequence>MFYSHEVLTSRKYGIATVWVVATLGSKSALKKVSRKAILDVDVHKACETIIGPGAPLALRLQSNLLFGVASVYSQQCGYVLNDADAVIRDMRLLLKAIRDAGLNAEAENQGRPDQLILQDDPNFLADLDILPLDIDRMELDLTTTNEESQRSTLSPLTSQARSFASSSQADLGGLVIPGSASSMISGGGAGSMGGFRAFSARGDSSAGTRGNIGGLDDDLGLAIEEDGTLRMTDELRHETPSVVLRDRSAGVGSAGDVVRGGPTGQDILGEPDDDGFLPLYDDDAYIGPPVRSPTAARGEEEEEPQPQIETSEETADAPLQRQPRTKHKIVPLDDAMEIQNRVVSAWGKKYLTNMKDMIRVKNAHKATALAKKNAKFWMHDVHLSGPLSIFSGAHLLAALTDLNARGFARKRSFSDASLDEEDEEDDRRVRPRSSSHEFGRGGGEALQDTNDDGYQAPIFDSDHLDDRPIEQGRTAPTPLADRHASSIMPWNASADSRRPTGIFSAGAFPTSAASLGQLPFGPSRSRLTSASPLLGRGLPTTTAGTAGGDVEMEDLHLPPDLATSAGFPTDADFELFGAAAGVDTQTAEQSQWQRAALDGESWHFLEFVQHGIEEVERSRVEELGDGEGEGGCVDFAALLPGAEHSRVVAAQALLHVLALGTKGVLRVVQEVAFGGITLYTVAGAGAGAVAAQ</sequence>
<feature type="compositionally biased region" description="Acidic residues" evidence="3">
    <location>
        <begin position="270"/>
        <end position="285"/>
    </location>
</feature>
<dbReference type="GO" id="GO:0005634">
    <property type="term" value="C:nucleus"/>
    <property type="evidence" value="ECO:0007669"/>
    <property type="project" value="UniProtKB-SubCell"/>
</dbReference>
<feature type="compositionally biased region" description="Basic and acidic residues" evidence="3">
    <location>
        <begin position="461"/>
        <end position="471"/>
    </location>
</feature>
<feature type="domain" description="Rad21/Rec8-like protein N-terminal" evidence="4">
    <location>
        <begin position="1"/>
        <end position="110"/>
    </location>
</feature>
<feature type="region of interest" description="Disordered" evidence="3">
    <location>
        <begin position="415"/>
        <end position="482"/>
    </location>
</feature>
<reference evidence="5" key="1">
    <citation type="journal article" date="2020" name="Stud. Mycol.">
        <title>101 Dothideomycetes genomes: a test case for predicting lifestyles and emergence of pathogens.</title>
        <authorList>
            <person name="Haridas S."/>
            <person name="Albert R."/>
            <person name="Binder M."/>
            <person name="Bloem J."/>
            <person name="Labutti K."/>
            <person name="Salamov A."/>
            <person name="Andreopoulos B."/>
            <person name="Baker S."/>
            <person name="Barry K."/>
            <person name="Bills G."/>
            <person name="Bluhm B."/>
            <person name="Cannon C."/>
            <person name="Castanera R."/>
            <person name="Culley D."/>
            <person name="Daum C."/>
            <person name="Ezra D."/>
            <person name="Gonzalez J."/>
            <person name="Henrissat B."/>
            <person name="Kuo A."/>
            <person name="Liang C."/>
            <person name="Lipzen A."/>
            <person name="Lutzoni F."/>
            <person name="Magnuson J."/>
            <person name="Mondo S."/>
            <person name="Nolan M."/>
            <person name="Ohm R."/>
            <person name="Pangilinan J."/>
            <person name="Park H.-J."/>
            <person name="Ramirez L."/>
            <person name="Alfaro M."/>
            <person name="Sun H."/>
            <person name="Tritt A."/>
            <person name="Yoshinaga Y."/>
            <person name="Zwiers L.-H."/>
            <person name="Turgeon B."/>
            <person name="Goodwin S."/>
            <person name="Spatafora J."/>
            <person name="Crous P."/>
            <person name="Grigoriev I."/>
        </authorList>
    </citation>
    <scope>NUCLEOTIDE SEQUENCE</scope>
    <source>
        <strain evidence="5">CBS 113389</strain>
    </source>
</reference>
<feature type="compositionally biased region" description="Acidic residues" evidence="3">
    <location>
        <begin position="300"/>
        <end position="316"/>
    </location>
</feature>
<protein>
    <submittedName>
        <fullName evidence="5">Rec8 like protein-domain-containing protein</fullName>
    </submittedName>
</protein>
<evidence type="ECO:0000256" key="1">
    <source>
        <dbReference type="ARBA" id="ARBA00004123"/>
    </source>
</evidence>
<dbReference type="GO" id="GO:0003682">
    <property type="term" value="F:chromatin binding"/>
    <property type="evidence" value="ECO:0007669"/>
    <property type="project" value="TreeGrafter"/>
</dbReference>
<proteinExistence type="predicted"/>
<evidence type="ECO:0000256" key="2">
    <source>
        <dbReference type="ARBA" id="ARBA00023242"/>
    </source>
</evidence>
<evidence type="ECO:0000259" key="4">
    <source>
        <dbReference type="Pfam" id="PF04825"/>
    </source>
</evidence>
<dbReference type="CDD" id="cd21789">
    <property type="entry name" value="Rad21_Rec8_M_SpRec8p-like"/>
    <property type="match status" value="1"/>
</dbReference>
<evidence type="ECO:0000313" key="6">
    <source>
        <dbReference type="Proteomes" id="UP000799767"/>
    </source>
</evidence>
<dbReference type="InterPro" id="IPR006910">
    <property type="entry name" value="Rad21_Rec8_N"/>
</dbReference>
<feature type="region of interest" description="Disordered" evidence="3">
    <location>
        <begin position="253"/>
        <end position="328"/>
    </location>
</feature>
<dbReference type="GeneID" id="54478665"/>
<gene>
    <name evidence="5" type="ORF">BDY17DRAFT_327376</name>
</gene>
<organism evidence="5 6">
    <name type="scientific">Neohortaea acidophila</name>
    <dbReference type="NCBI Taxonomy" id="245834"/>
    <lineage>
        <taxon>Eukaryota</taxon>
        <taxon>Fungi</taxon>
        <taxon>Dikarya</taxon>
        <taxon>Ascomycota</taxon>
        <taxon>Pezizomycotina</taxon>
        <taxon>Dothideomycetes</taxon>
        <taxon>Dothideomycetidae</taxon>
        <taxon>Mycosphaerellales</taxon>
        <taxon>Teratosphaeriaceae</taxon>
        <taxon>Neohortaea</taxon>
    </lineage>
</organism>
<dbReference type="Proteomes" id="UP000799767">
    <property type="component" value="Unassembled WGS sequence"/>
</dbReference>
<keyword evidence="6" id="KW-1185">Reference proteome</keyword>
<dbReference type="RefSeq" id="XP_033585972.1">
    <property type="nucleotide sequence ID" value="XM_033737663.1"/>
</dbReference>
<evidence type="ECO:0000256" key="3">
    <source>
        <dbReference type="SAM" id="MobiDB-lite"/>
    </source>
</evidence>